<evidence type="ECO:0000256" key="2">
    <source>
        <dbReference type="ARBA" id="ARBA00009667"/>
    </source>
</evidence>
<name>A0A518D2I8_9BACT</name>
<dbReference type="UniPathway" id="UPA00031">
    <property type="reaction ID" value="UER00010"/>
</dbReference>
<dbReference type="Proteomes" id="UP000319342">
    <property type="component" value="Chromosome"/>
</dbReference>
<keyword evidence="6 11" id="KW-0368">Histidine biosynthesis</keyword>
<protein>
    <recommendedName>
        <fullName evidence="4">imidazole glycerol-phosphate synthase</fullName>
        <ecNumber evidence="4">4.3.2.10</ecNumber>
    </recommendedName>
    <alternativeName>
        <fullName evidence="9">IGP synthase cyclase subunit</fullName>
    </alternativeName>
</protein>
<comment type="catalytic activity">
    <reaction evidence="10">
        <text>5-[(5-phospho-1-deoxy-D-ribulos-1-ylimino)methylamino]-1-(5-phospho-beta-D-ribosyl)imidazole-4-carboxamide + L-glutamine = D-erythro-1-(imidazol-4-yl)glycerol 3-phosphate + 5-amino-1-(5-phospho-beta-D-ribosyl)imidazole-4-carboxamide + L-glutamate + H(+)</text>
        <dbReference type="Rhea" id="RHEA:24793"/>
        <dbReference type="ChEBI" id="CHEBI:15378"/>
        <dbReference type="ChEBI" id="CHEBI:29985"/>
        <dbReference type="ChEBI" id="CHEBI:58278"/>
        <dbReference type="ChEBI" id="CHEBI:58359"/>
        <dbReference type="ChEBI" id="CHEBI:58475"/>
        <dbReference type="ChEBI" id="CHEBI:58525"/>
        <dbReference type="EC" id="4.3.2.10"/>
    </reaction>
</comment>
<proteinExistence type="inferred from homology"/>
<dbReference type="PANTHER" id="PTHR21235:SF2">
    <property type="entry name" value="IMIDAZOLE GLYCEROL PHOSPHATE SYNTHASE HISHF"/>
    <property type="match status" value="1"/>
</dbReference>
<evidence type="ECO:0000256" key="4">
    <source>
        <dbReference type="ARBA" id="ARBA00012809"/>
    </source>
</evidence>
<evidence type="ECO:0000256" key="8">
    <source>
        <dbReference type="ARBA" id="ARBA00025475"/>
    </source>
</evidence>
<dbReference type="EMBL" id="CP036290">
    <property type="protein sequence ID" value="QDU85690.1"/>
    <property type="molecule type" value="Genomic_DNA"/>
</dbReference>
<dbReference type="GO" id="GO:0016829">
    <property type="term" value="F:lyase activity"/>
    <property type="evidence" value="ECO:0007669"/>
    <property type="project" value="UniProtKB-KW"/>
</dbReference>
<comment type="subunit">
    <text evidence="3">Heterodimer of HisH and HisF.</text>
</comment>
<evidence type="ECO:0000256" key="1">
    <source>
        <dbReference type="ARBA" id="ARBA00005091"/>
    </source>
</evidence>
<keyword evidence="5 11" id="KW-0028">Amino-acid biosynthesis</keyword>
<dbReference type="CDD" id="cd04731">
    <property type="entry name" value="HisF"/>
    <property type="match status" value="1"/>
</dbReference>
<dbReference type="PANTHER" id="PTHR21235">
    <property type="entry name" value="IMIDAZOLE GLYCEROL PHOSPHATE SYNTHASE SUBUNIT HISF/H IGP SYNTHASE SUBUNIT HISF/H"/>
    <property type="match status" value="1"/>
</dbReference>
<dbReference type="GO" id="GO:0000105">
    <property type="term" value="P:L-histidine biosynthetic process"/>
    <property type="evidence" value="ECO:0007669"/>
    <property type="project" value="UniProtKB-UniPathway"/>
</dbReference>
<gene>
    <name evidence="12" type="primary">hisF</name>
    <name evidence="12" type="ORF">Pla163_28230</name>
</gene>
<comment type="function">
    <text evidence="8">IGPS catalyzes the conversion of PRFAR and glutamine to IGP, AICAR and glutamate. The HisF subunit catalyzes the cyclization activity that produces IGP and AICAR from PRFAR using the ammonia provided by the HisH subunit.</text>
</comment>
<keyword evidence="7 12" id="KW-0456">Lyase</keyword>
<evidence type="ECO:0000256" key="7">
    <source>
        <dbReference type="ARBA" id="ARBA00023239"/>
    </source>
</evidence>
<dbReference type="Gene3D" id="3.20.20.70">
    <property type="entry name" value="Aldolase class I"/>
    <property type="match status" value="1"/>
</dbReference>
<dbReference type="InterPro" id="IPR011060">
    <property type="entry name" value="RibuloseP-bd_barrel"/>
</dbReference>
<evidence type="ECO:0000256" key="6">
    <source>
        <dbReference type="ARBA" id="ARBA00023102"/>
    </source>
</evidence>
<dbReference type="InterPro" id="IPR006062">
    <property type="entry name" value="His_biosynth"/>
</dbReference>
<evidence type="ECO:0000256" key="3">
    <source>
        <dbReference type="ARBA" id="ARBA00011152"/>
    </source>
</evidence>
<dbReference type="Pfam" id="PF00977">
    <property type="entry name" value="His_biosynth"/>
    <property type="match status" value="1"/>
</dbReference>
<dbReference type="OrthoDB" id="9781903at2"/>
<evidence type="ECO:0000256" key="11">
    <source>
        <dbReference type="RuleBase" id="RU003657"/>
    </source>
</evidence>
<evidence type="ECO:0000313" key="12">
    <source>
        <dbReference type="EMBL" id="QDU85690.1"/>
    </source>
</evidence>
<evidence type="ECO:0000256" key="5">
    <source>
        <dbReference type="ARBA" id="ARBA00022605"/>
    </source>
</evidence>
<dbReference type="InterPro" id="IPR050064">
    <property type="entry name" value="IGPS_HisA/HisF"/>
</dbReference>
<dbReference type="SUPFAM" id="SSF51366">
    <property type="entry name" value="Ribulose-phoshate binding barrel"/>
    <property type="match status" value="1"/>
</dbReference>
<keyword evidence="13" id="KW-1185">Reference proteome</keyword>
<dbReference type="AlphaFoldDB" id="A0A518D2I8"/>
<comment type="similarity">
    <text evidence="2 11">Belongs to the HisA/HisF family.</text>
</comment>
<dbReference type="EC" id="4.3.2.10" evidence="4"/>
<evidence type="ECO:0000256" key="10">
    <source>
        <dbReference type="ARBA" id="ARBA00047838"/>
    </source>
</evidence>
<organism evidence="12 13">
    <name type="scientific">Rohdeia mirabilis</name>
    <dbReference type="NCBI Taxonomy" id="2528008"/>
    <lineage>
        <taxon>Bacteria</taxon>
        <taxon>Pseudomonadati</taxon>
        <taxon>Planctomycetota</taxon>
        <taxon>Planctomycetia</taxon>
        <taxon>Planctomycetia incertae sedis</taxon>
        <taxon>Rohdeia</taxon>
    </lineage>
</organism>
<dbReference type="GO" id="GO:0000107">
    <property type="term" value="F:imidazoleglycerol-phosphate synthase activity"/>
    <property type="evidence" value="ECO:0007669"/>
    <property type="project" value="InterPro"/>
</dbReference>
<comment type="pathway">
    <text evidence="1">Amino-acid biosynthesis; L-histidine biosynthesis; L-histidine from 5-phospho-alpha-D-ribose 1-diphosphate: step 5/9.</text>
</comment>
<sequence>MSAAPSLGACVRVIPCLDVRGGRVVKGVRFRDLADAGDPAELAARYQSEGADELCLLDVSATLDERGACAATVESVRAVLSIPLTVGGGVRTLADAKRLLAAGADKVSVNSAAVLRPELVTEISRAFGSQAAVVAVDAERVADGAWRVTVRSGSTATQRCALDWIAEATRRGAGEILLTAVERDGTGAGFDLELLRAARAVTCVPIVASGGARSARDLVRAARCGATGLLAAGMFHRGEVSIAAAKLELAAAGRKVRP</sequence>
<dbReference type="InterPro" id="IPR013785">
    <property type="entry name" value="Aldolase_TIM"/>
</dbReference>
<dbReference type="InterPro" id="IPR004651">
    <property type="entry name" value="HisF"/>
</dbReference>
<dbReference type="RefSeq" id="WP_145189504.1">
    <property type="nucleotide sequence ID" value="NZ_CP036290.1"/>
</dbReference>
<reference evidence="12 13" key="1">
    <citation type="submission" date="2019-02" db="EMBL/GenBank/DDBJ databases">
        <title>Deep-cultivation of Planctomycetes and their phenomic and genomic characterization uncovers novel biology.</title>
        <authorList>
            <person name="Wiegand S."/>
            <person name="Jogler M."/>
            <person name="Boedeker C."/>
            <person name="Pinto D."/>
            <person name="Vollmers J."/>
            <person name="Rivas-Marin E."/>
            <person name="Kohn T."/>
            <person name="Peeters S.H."/>
            <person name="Heuer A."/>
            <person name="Rast P."/>
            <person name="Oberbeckmann S."/>
            <person name="Bunk B."/>
            <person name="Jeske O."/>
            <person name="Meyerdierks A."/>
            <person name="Storesund J.E."/>
            <person name="Kallscheuer N."/>
            <person name="Luecker S."/>
            <person name="Lage O.M."/>
            <person name="Pohl T."/>
            <person name="Merkel B.J."/>
            <person name="Hornburger P."/>
            <person name="Mueller R.-W."/>
            <person name="Bruemmer F."/>
            <person name="Labrenz M."/>
            <person name="Spormann A.M."/>
            <person name="Op den Camp H."/>
            <person name="Overmann J."/>
            <person name="Amann R."/>
            <person name="Jetten M.S.M."/>
            <person name="Mascher T."/>
            <person name="Medema M.H."/>
            <person name="Devos D.P."/>
            <person name="Kaster A.-K."/>
            <person name="Ovreas L."/>
            <person name="Rohde M."/>
            <person name="Galperin M.Y."/>
            <person name="Jogler C."/>
        </authorList>
    </citation>
    <scope>NUCLEOTIDE SEQUENCE [LARGE SCALE GENOMIC DNA]</scope>
    <source>
        <strain evidence="12 13">Pla163</strain>
    </source>
</reference>
<evidence type="ECO:0000256" key="9">
    <source>
        <dbReference type="ARBA" id="ARBA00030264"/>
    </source>
</evidence>
<evidence type="ECO:0000313" key="13">
    <source>
        <dbReference type="Proteomes" id="UP000319342"/>
    </source>
</evidence>
<accession>A0A518D2I8</accession>